<dbReference type="AlphaFoldDB" id="A5GDV1"/>
<organism evidence="3 4">
    <name type="scientific">Geotalea uraniireducens (strain Rf4)</name>
    <name type="common">Geobacter uraniireducens</name>
    <dbReference type="NCBI Taxonomy" id="351605"/>
    <lineage>
        <taxon>Bacteria</taxon>
        <taxon>Pseudomonadati</taxon>
        <taxon>Thermodesulfobacteriota</taxon>
        <taxon>Desulfuromonadia</taxon>
        <taxon>Geobacterales</taxon>
        <taxon>Geobacteraceae</taxon>
        <taxon>Geotalea</taxon>
    </lineage>
</organism>
<dbReference type="InterPro" id="IPR032675">
    <property type="entry name" value="LRR_dom_sf"/>
</dbReference>
<sequence length="481" mass="54722">MDTRHRLKFPEEIELEQKHAELARLRSEHAANQHILDKLKQEIRLFEKVYDQVLGQRIAELEKLEKQLRDLDDGGKNPAERKSEPSTEEWRGHLHADDLLEEEEPAAANMAKKSIKALYREVAKAIHPDLAMDNEDRVRRHELMAFANRAYAEDDRRALLEILREWEQGPEKIQGGDTGAELVRVIRLIARERQEILAVHTRIRELKDSDVCRFKLKVDDALANDIDLLAEMAATVDLNIVKARNRLADLAGDGAPPVQSSPLQQTRRICFPTDTSCGVLYVRNRNSANYSDWQKFCAAKGCREIPADKAVRLDVKDHPAARLSYLQQLQPDDLQSLFLYEVDNSFLDNIGHLTGLEELYLSDSTVNDDDLKKLARLKNLQRIYLYHTDITDAGLLYLCELKGLKGLTCSGNNITNEGLARLQKAIPGIRTINFGWRQKKEAAGQDSKPAHGDSLVAGLPANKRKPADYDKVDDQQDYLDR</sequence>
<feature type="region of interest" description="Disordered" evidence="2">
    <location>
        <begin position="440"/>
        <end position="481"/>
    </location>
</feature>
<feature type="coiled-coil region" evidence="1">
    <location>
        <begin position="22"/>
        <end position="56"/>
    </location>
</feature>
<name>A5GDV1_GEOUR</name>
<protein>
    <submittedName>
        <fullName evidence="3">Heat shock protein DnaJ domain protein</fullName>
    </submittedName>
</protein>
<dbReference type="STRING" id="351605.Gura_0020"/>
<feature type="compositionally biased region" description="Basic and acidic residues" evidence="2">
    <location>
        <begin position="465"/>
        <end position="481"/>
    </location>
</feature>
<gene>
    <name evidence="3" type="ordered locus">Gura_0020</name>
</gene>
<dbReference type="HOGENOM" id="CLU_599586_0_0_7"/>
<dbReference type="SUPFAM" id="SSF52047">
    <property type="entry name" value="RNI-like"/>
    <property type="match status" value="1"/>
</dbReference>
<dbReference type="EMBL" id="CP000698">
    <property type="protein sequence ID" value="ABQ24238.1"/>
    <property type="molecule type" value="Genomic_DNA"/>
</dbReference>
<evidence type="ECO:0000313" key="3">
    <source>
        <dbReference type="EMBL" id="ABQ24238.1"/>
    </source>
</evidence>
<keyword evidence="1" id="KW-0175">Coiled coil</keyword>
<keyword evidence="4" id="KW-1185">Reference proteome</keyword>
<dbReference type="Gene3D" id="3.80.10.10">
    <property type="entry name" value="Ribonuclease Inhibitor"/>
    <property type="match status" value="1"/>
</dbReference>
<reference evidence="3 4" key="1">
    <citation type="submission" date="2007-05" db="EMBL/GenBank/DDBJ databases">
        <title>Complete sequence of Geobacter uraniireducens Rf4.</title>
        <authorList>
            <consortium name="US DOE Joint Genome Institute"/>
            <person name="Copeland A."/>
            <person name="Lucas S."/>
            <person name="Lapidus A."/>
            <person name="Barry K."/>
            <person name="Detter J.C."/>
            <person name="Glavina del Rio T."/>
            <person name="Hammon N."/>
            <person name="Israni S."/>
            <person name="Dalin E."/>
            <person name="Tice H."/>
            <person name="Pitluck S."/>
            <person name="Chertkov O."/>
            <person name="Brettin T."/>
            <person name="Bruce D."/>
            <person name="Han C."/>
            <person name="Schmutz J."/>
            <person name="Larimer F."/>
            <person name="Land M."/>
            <person name="Hauser L."/>
            <person name="Kyrpides N."/>
            <person name="Mikhailova N."/>
            <person name="Shelobolina E."/>
            <person name="Aklujkar M."/>
            <person name="Lovley D."/>
            <person name="Richardson P."/>
        </authorList>
    </citation>
    <scope>NUCLEOTIDE SEQUENCE [LARGE SCALE GENOMIC DNA]</scope>
    <source>
        <strain evidence="3 4">Rf4</strain>
    </source>
</reference>
<proteinExistence type="predicted"/>
<evidence type="ECO:0000256" key="1">
    <source>
        <dbReference type="SAM" id="Coils"/>
    </source>
</evidence>
<evidence type="ECO:0000313" key="4">
    <source>
        <dbReference type="Proteomes" id="UP000006695"/>
    </source>
</evidence>
<dbReference type="KEGG" id="gur:Gura_0020"/>
<feature type="region of interest" description="Disordered" evidence="2">
    <location>
        <begin position="69"/>
        <end position="92"/>
    </location>
</feature>
<accession>A5GDV1</accession>
<feature type="compositionally biased region" description="Basic and acidic residues" evidence="2">
    <location>
        <begin position="440"/>
        <end position="451"/>
    </location>
</feature>
<evidence type="ECO:0000256" key="2">
    <source>
        <dbReference type="SAM" id="MobiDB-lite"/>
    </source>
</evidence>
<dbReference type="Proteomes" id="UP000006695">
    <property type="component" value="Chromosome"/>
</dbReference>
<dbReference type="RefSeq" id="WP_011936967.1">
    <property type="nucleotide sequence ID" value="NC_009483.1"/>
</dbReference>
<keyword evidence="3" id="KW-0346">Stress response</keyword>